<proteinExistence type="predicted"/>
<organism evidence="1 2">
    <name type="scientific">Eumeta variegata</name>
    <name type="common">Bagworm moth</name>
    <name type="synonym">Eumeta japonica</name>
    <dbReference type="NCBI Taxonomy" id="151549"/>
    <lineage>
        <taxon>Eukaryota</taxon>
        <taxon>Metazoa</taxon>
        <taxon>Ecdysozoa</taxon>
        <taxon>Arthropoda</taxon>
        <taxon>Hexapoda</taxon>
        <taxon>Insecta</taxon>
        <taxon>Pterygota</taxon>
        <taxon>Neoptera</taxon>
        <taxon>Endopterygota</taxon>
        <taxon>Lepidoptera</taxon>
        <taxon>Glossata</taxon>
        <taxon>Ditrysia</taxon>
        <taxon>Tineoidea</taxon>
        <taxon>Psychidae</taxon>
        <taxon>Oiketicinae</taxon>
        <taxon>Eumeta</taxon>
    </lineage>
</organism>
<keyword evidence="2" id="KW-1185">Reference proteome</keyword>
<dbReference type="AlphaFoldDB" id="A0A4C1W6A0"/>
<protein>
    <submittedName>
        <fullName evidence="1">Uncharacterized protein</fullName>
    </submittedName>
</protein>
<dbReference type="EMBL" id="BGZK01000491">
    <property type="protein sequence ID" value="GBP46888.1"/>
    <property type="molecule type" value="Genomic_DNA"/>
</dbReference>
<dbReference type="Proteomes" id="UP000299102">
    <property type="component" value="Unassembled WGS sequence"/>
</dbReference>
<sequence length="139" mass="15112">MLTTAKAIFDTSSGGRARSQLTSTRAGLVYNSRGPPSSSSANETPSVLVRRRSPLEILIDTSALWLTAVGAEGILGRRPFALRRPLRSRCGVRLDVTARVIVRLRRLVGPIACREVGDFSYGEALELKLRPVGFVEGFD</sequence>
<evidence type="ECO:0000313" key="2">
    <source>
        <dbReference type="Proteomes" id="UP000299102"/>
    </source>
</evidence>
<reference evidence="1 2" key="1">
    <citation type="journal article" date="2019" name="Commun. Biol.">
        <title>The bagworm genome reveals a unique fibroin gene that provides high tensile strength.</title>
        <authorList>
            <person name="Kono N."/>
            <person name="Nakamura H."/>
            <person name="Ohtoshi R."/>
            <person name="Tomita M."/>
            <person name="Numata K."/>
            <person name="Arakawa K."/>
        </authorList>
    </citation>
    <scope>NUCLEOTIDE SEQUENCE [LARGE SCALE GENOMIC DNA]</scope>
</reference>
<accession>A0A4C1W6A0</accession>
<evidence type="ECO:0000313" key="1">
    <source>
        <dbReference type="EMBL" id="GBP46888.1"/>
    </source>
</evidence>
<name>A0A4C1W6A0_EUMVA</name>
<gene>
    <name evidence="1" type="ORF">EVAR_37792_1</name>
</gene>
<comment type="caution">
    <text evidence="1">The sequence shown here is derived from an EMBL/GenBank/DDBJ whole genome shotgun (WGS) entry which is preliminary data.</text>
</comment>